<evidence type="ECO:0000256" key="2">
    <source>
        <dbReference type="ARBA" id="ARBA00005982"/>
    </source>
</evidence>
<feature type="transmembrane region" description="Helical" evidence="6">
    <location>
        <begin position="109"/>
        <end position="129"/>
    </location>
</feature>
<feature type="transmembrane region" description="Helical" evidence="6">
    <location>
        <begin position="29"/>
        <end position="52"/>
    </location>
</feature>
<dbReference type="PANTHER" id="PTHR11654">
    <property type="entry name" value="OLIGOPEPTIDE TRANSPORTER-RELATED"/>
    <property type="match status" value="1"/>
</dbReference>
<evidence type="ECO:0000256" key="1">
    <source>
        <dbReference type="ARBA" id="ARBA00004141"/>
    </source>
</evidence>
<feature type="transmembrane region" description="Helical" evidence="6">
    <location>
        <begin position="326"/>
        <end position="346"/>
    </location>
</feature>
<dbReference type="OMA" id="MIPICLS"/>
<proteinExistence type="inferred from homology"/>
<dbReference type="GO" id="GO:0016020">
    <property type="term" value="C:membrane"/>
    <property type="evidence" value="ECO:0007669"/>
    <property type="project" value="UniProtKB-SubCell"/>
</dbReference>
<evidence type="ECO:0000313" key="8">
    <source>
        <dbReference type="Proteomes" id="UP000035740"/>
    </source>
</evidence>
<dbReference type="InterPro" id="IPR000109">
    <property type="entry name" value="POT_fam"/>
</dbReference>
<evidence type="ECO:0000256" key="5">
    <source>
        <dbReference type="ARBA" id="ARBA00023136"/>
    </source>
</evidence>
<reference evidence="7 8" key="1">
    <citation type="journal article" date="2014" name="Nature">
        <title>The genome of the recently domesticated crop plant sugar beet (Beta vulgaris).</title>
        <authorList>
            <person name="Dohm J.C."/>
            <person name="Minoche A.E."/>
            <person name="Holtgrawe D."/>
            <person name="Capella-Gutierrez S."/>
            <person name="Zakrzewski F."/>
            <person name="Tafer H."/>
            <person name="Rupp O."/>
            <person name="Sorensen T.R."/>
            <person name="Stracke R."/>
            <person name="Reinhardt R."/>
            <person name="Goesmann A."/>
            <person name="Kraft T."/>
            <person name="Schulz B."/>
            <person name="Stadler P.F."/>
            <person name="Schmidt T."/>
            <person name="Gabaldon T."/>
            <person name="Lehrach H."/>
            <person name="Weisshaar B."/>
            <person name="Himmelbauer H."/>
        </authorList>
    </citation>
    <scope>NUCLEOTIDE SEQUENCE [LARGE SCALE GENOMIC DNA]</scope>
    <source>
        <tissue evidence="7">Taproot</tissue>
    </source>
</reference>
<comment type="similarity">
    <text evidence="2">Belongs to the major facilitator superfamily. Proton-dependent oligopeptide transporter (POT/PTR) (TC 2.A.17) family.</text>
</comment>
<keyword evidence="4 6" id="KW-1133">Transmembrane helix</keyword>
<evidence type="ECO:0000256" key="3">
    <source>
        <dbReference type="ARBA" id="ARBA00022692"/>
    </source>
</evidence>
<feature type="transmembrane region" description="Helical" evidence="6">
    <location>
        <begin position="366"/>
        <end position="389"/>
    </location>
</feature>
<keyword evidence="3 6" id="KW-0812">Transmembrane</keyword>
<dbReference type="Proteomes" id="UP000035740">
    <property type="component" value="Chromosome 8"/>
</dbReference>
<accession>A0A0J8EMK0</accession>
<feature type="transmembrane region" description="Helical" evidence="6">
    <location>
        <begin position="282"/>
        <end position="305"/>
    </location>
</feature>
<protein>
    <submittedName>
        <fullName evidence="7">Uncharacterized protein</fullName>
    </submittedName>
</protein>
<comment type="subcellular location">
    <subcellularLocation>
        <location evidence="1">Membrane</location>
        <topology evidence="1">Multi-pass membrane protein</topology>
    </subcellularLocation>
</comment>
<feature type="transmembrane region" description="Helical" evidence="6">
    <location>
        <begin position="83"/>
        <end position="103"/>
    </location>
</feature>
<dbReference type="Gramene" id="KMT04216">
    <property type="protein sequence ID" value="KMT04216"/>
    <property type="gene ID" value="BVRB_8g185110"/>
</dbReference>
<organism evidence="7 8">
    <name type="scientific">Beta vulgaris subsp. vulgaris</name>
    <name type="common">Beet</name>
    <dbReference type="NCBI Taxonomy" id="3555"/>
    <lineage>
        <taxon>Eukaryota</taxon>
        <taxon>Viridiplantae</taxon>
        <taxon>Streptophyta</taxon>
        <taxon>Embryophyta</taxon>
        <taxon>Tracheophyta</taxon>
        <taxon>Spermatophyta</taxon>
        <taxon>Magnoliopsida</taxon>
        <taxon>eudicotyledons</taxon>
        <taxon>Gunneridae</taxon>
        <taxon>Pentapetalae</taxon>
        <taxon>Caryophyllales</taxon>
        <taxon>Chenopodiaceae</taxon>
        <taxon>Betoideae</taxon>
        <taxon>Beta</taxon>
    </lineage>
</organism>
<dbReference type="GO" id="GO:0022857">
    <property type="term" value="F:transmembrane transporter activity"/>
    <property type="evidence" value="ECO:0007669"/>
    <property type="project" value="InterPro"/>
</dbReference>
<feature type="transmembrane region" description="Helical" evidence="6">
    <location>
        <begin position="414"/>
        <end position="436"/>
    </location>
</feature>
<dbReference type="AlphaFoldDB" id="A0A0J8EMK0"/>
<dbReference type="EMBL" id="KQ090157">
    <property type="protein sequence ID" value="KMT04216.1"/>
    <property type="molecule type" value="Genomic_DNA"/>
</dbReference>
<feature type="transmembrane region" description="Helical" evidence="6">
    <location>
        <begin position="209"/>
        <end position="231"/>
    </location>
</feature>
<dbReference type="InterPro" id="IPR036259">
    <property type="entry name" value="MFS_trans_sf"/>
</dbReference>
<keyword evidence="8" id="KW-1185">Reference proteome</keyword>
<evidence type="ECO:0000256" key="4">
    <source>
        <dbReference type="ARBA" id="ARBA00022989"/>
    </source>
</evidence>
<evidence type="ECO:0000256" key="6">
    <source>
        <dbReference type="SAM" id="Phobius"/>
    </source>
</evidence>
<name>A0A0J8EMK0_BETVV</name>
<dbReference type="Gene3D" id="1.20.1250.20">
    <property type="entry name" value="MFS general substrate transporter like domains"/>
    <property type="match status" value="1"/>
</dbReference>
<gene>
    <name evidence="7" type="ORF">BVRB_8g185110</name>
</gene>
<dbReference type="OrthoDB" id="1181826at2759"/>
<keyword evidence="5 6" id="KW-0472">Membrane</keyword>
<evidence type="ECO:0000313" key="7">
    <source>
        <dbReference type="EMBL" id="KMT04216.1"/>
    </source>
</evidence>
<sequence length="462" mass="51028">MSTPPVLGKSQGNCTAYKPECIGEQQKQLFYAALVLIAVGIAGHLTSLGPFVGDQSEKFNNEFMATVNRADQGGSVCSTMCRFMLGPCMGVLIPIIGFMVVTFVKSWGVQFGVSAIFALASLVVLLSGIRSYKYVGPRGSALTIVFRVFFAAFSKVLSRHPQDTNELYEKHDVHGNDTALLPHTDGLSALVLLQPCSAAGQHTAPLSTIPLWMTFIICGVVSAIGDTYFLEQATTLNPKLGRIKVPLIFFLGFYDQSKSLFSKLFVMVGTKIIRHSTSCRRYVPPIGVAVAMVFSILCCVAASKIETRRLRIVKSHGLIDKPDDRVPMTIFWLLPQFALLGALDGIREWSVPYLVSDQAPPSMITYFNYLQLGVFGVGFMGSALSVYVVGKISQKIGGINWFQSTLNKSRLDNYYWVLAALSAVNLVIYIIVAYFYRYNDSVLEELEEPEYDETEDNMFNHL</sequence>
<dbReference type="Pfam" id="PF00854">
    <property type="entry name" value="PTR2"/>
    <property type="match status" value="1"/>
</dbReference>